<dbReference type="Gene3D" id="2.40.100.10">
    <property type="entry name" value="Cyclophilin-like"/>
    <property type="match status" value="1"/>
</dbReference>
<dbReference type="InterPro" id="IPR010016">
    <property type="entry name" value="PxpB"/>
</dbReference>
<dbReference type="EMBL" id="FQ032830">
    <property type="protein sequence ID" value="CBL88139.1"/>
    <property type="molecule type" value="Genomic_DNA"/>
</dbReference>
<protein>
    <submittedName>
        <fullName evidence="5">Allophanate hydrolase subunit 1</fullName>
    </submittedName>
</protein>
<dbReference type="SMART" id="SM00796">
    <property type="entry name" value="AHS1"/>
    <property type="match status" value="1"/>
</dbReference>
<reference evidence="5" key="1">
    <citation type="submission" date="2010-05" db="EMBL/GenBank/DDBJ databases">
        <authorList>
            <person name="Genoscope - CEA"/>
        </authorList>
    </citation>
    <scope>NUCLEOTIDE SEQUENCE</scope>
</reference>
<organism evidence="5">
    <name type="scientific">uncultured Cytophagia bacterium</name>
    <dbReference type="NCBI Taxonomy" id="768505"/>
    <lineage>
        <taxon>Bacteria</taxon>
        <taxon>Pseudomonadati</taxon>
        <taxon>Bacteroidota</taxon>
        <taxon>Cytophagia</taxon>
        <taxon>environmental samples</taxon>
    </lineage>
</organism>
<evidence type="ECO:0000256" key="1">
    <source>
        <dbReference type="ARBA" id="ARBA00022741"/>
    </source>
</evidence>
<dbReference type="InterPro" id="IPR029000">
    <property type="entry name" value="Cyclophilin-like_dom_sf"/>
</dbReference>
<accession>F4MNA4</accession>
<dbReference type="AlphaFoldDB" id="F4MNA4"/>
<proteinExistence type="predicted"/>
<dbReference type="SUPFAM" id="SSF50891">
    <property type="entry name" value="Cyclophilin-like"/>
    <property type="match status" value="1"/>
</dbReference>
<dbReference type="PANTHER" id="PTHR34698">
    <property type="entry name" value="5-OXOPROLINASE SUBUNIT B"/>
    <property type="match status" value="1"/>
</dbReference>
<name>F4MNA4_9BACT</name>
<feature type="domain" description="Carboxyltransferase" evidence="4">
    <location>
        <begin position="4"/>
        <end position="200"/>
    </location>
</feature>
<dbReference type="GO" id="GO:0005524">
    <property type="term" value="F:ATP binding"/>
    <property type="evidence" value="ECO:0007669"/>
    <property type="project" value="UniProtKB-KW"/>
</dbReference>
<evidence type="ECO:0000256" key="3">
    <source>
        <dbReference type="ARBA" id="ARBA00022840"/>
    </source>
</evidence>
<keyword evidence="1" id="KW-0547">Nucleotide-binding</keyword>
<dbReference type="GO" id="GO:0016787">
    <property type="term" value="F:hydrolase activity"/>
    <property type="evidence" value="ECO:0007669"/>
    <property type="project" value="UniProtKB-KW"/>
</dbReference>
<dbReference type="PANTHER" id="PTHR34698:SF2">
    <property type="entry name" value="5-OXOPROLINASE SUBUNIT B"/>
    <property type="match status" value="1"/>
</dbReference>
<keyword evidence="2 5" id="KW-0378">Hydrolase</keyword>
<evidence type="ECO:0000313" key="5">
    <source>
        <dbReference type="EMBL" id="CBL88139.1"/>
    </source>
</evidence>
<dbReference type="InterPro" id="IPR003833">
    <property type="entry name" value="CT_C_D"/>
</dbReference>
<reference evidence="5" key="2">
    <citation type="journal article" date="2012" name="Environ. Microbiol.">
        <title>Genomic content of uncultured Bacteroidetes from contrasting oceanic provinces in the North Atlantic Ocean.</title>
        <authorList>
            <person name="Gomez-Pereira P.R."/>
            <person name="Schuler M."/>
            <person name="Fuchs B.M."/>
            <person name="Bennke C."/>
            <person name="Teeling H."/>
            <person name="Waldmann J."/>
            <person name="Richter M."/>
            <person name="Barbe V."/>
            <person name="Bataille E."/>
            <person name="Glockner F.O."/>
            <person name="Amann R."/>
        </authorList>
    </citation>
    <scope>NUCLEOTIDE SEQUENCE</scope>
</reference>
<gene>
    <name evidence="5" type="ORF">S18_1001_0016</name>
</gene>
<evidence type="ECO:0000256" key="2">
    <source>
        <dbReference type="ARBA" id="ARBA00022801"/>
    </source>
</evidence>
<dbReference type="Pfam" id="PF02682">
    <property type="entry name" value="CT_C_D"/>
    <property type="match status" value="1"/>
</dbReference>
<evidence type="ECO:0000259" key="4">
    <source>
        <dbReference type="SMART" id="SM00796"/>
    </source>
</evidence>
<keyword evidence="3" id="KW-0067">ATP-binding</keyword>
<sequence>MAYIKWQYLGENAIEISDISSDIHFQLGLRDYLKEFPELGIASFMLTDKDLTLFSEKNGFMSVPHIIDRVASYQHEMEITTSLPLSIIPICYDEAFALDYRILERFCKMDYQEIITLHLNAEYKVAMFGFMPGFPYLHGLPLSLTVPRLRSPRKIIPKGSVSIANEMCGIYPNQSPGGWNIIGRSPLTLFDSLKDNAMLLKLGQRVKFQQISKKDFDGFSPN</sequence>